<gene>
    <name evidence="1" type="ORF">DLM86_18470</name>
</gene>
<protein>
    <submittedName>
        <fullName evidence="1">Uncharacterized protein</fullName>
    </submittedName>
</protein>
<dbReference type="EMBL" id="QJVJ01000008">
    <property type="protein sequence ID" value="PYI52985.1"/>
    <property type="molecule type" value="Genomic_DNA"/>
</dbReference>
<sequence>MLKERYYSTVEFMDRFGKANREMAIYCEVGKKPTIGDFIEAFKKSGLDMELSDFANLTFKPRRPSEAPVLSLRVIRTMKDHTFKPFAC</sequence>
<reference evidence="1 2" key="1">
    <citation type="submission" date="2018-05" db="EMBL/GenBank/DDBJ databases">
        <title>Paenibacillus flagellatus sp. nov., isolated from selenium mineral soil.</title>
        <authorList>
            <person name="Dai X."/>
        </authorList>
    </citation>
    <scope>NUCLEOTIDE SEQUENCE [LARGE SCALE GENOMIC DNA]</scope>
    <source>
        <strain evidence="1 2">DXL2</strain>
    </source>
</reference>
<proteinExistence type="predicted"/>
<evidence type="ECO:0000313" key="2">
    <source>
        <dbReference type="Proteomes" id="UP000247476"/>
    </source>
</evidence>
<dbReference type="OrthoDB" id="2621685at2"/>
<keyword evidence="2" id="KW-1185">Reference proteome</keyword>
<comment type="caution">
    <text evidence="1">The sequence shown here is derived from an EMBL/GenBank/DDBJ whole genome shotgun (WGS) entry which is preliminary data.</text>
</comment>
<evidence type="ECO:0000313" key="1">
    <source>
        <dbReference type="EMBL" id="PYI52985.1"/>
    </source>
</evidence>
<dbReference type="AlphaFoldDB" id="A0A2V5K196"/>
<accession>A0A2V5K196</accession>
<dbReference type="Proteomes" id="UP000247476">
    <property type="component" value="Unassembled WGS sequence"/>
</dbReference>
<name>A0A2V5K196_9BACL</name>
<organism evidence="1 2">
    <name type="scientific">Paenibacillus flagellatus</name>
    <dbReference type="NCBI Taxonomy" id="2211139"/>
    <lineage>
        <taxon>Bacteria</taxon>
        <taxon>Bacillati</taxon>
        <taxon>Bacillota</taxon>
        <taxon>Bacilli</taxon>
        <taxon>Bacillales</taxon>
        <taxon>Paenibacillaceae</taxon>
        <taxon>Paenibacillus</taxon>
    </lineage>
</organism>
<dbReference type="RefSeq" id="WP_110841533.1">
    <property type="nucleotide sequence ID" value="NZ_QJVJ01000008.1"/>
</dbReference>